<dbReference type="RefSeq" id="XP_009535437.1">
    <property type="nucleotide sequence ID" value="XM_009537142.1"/>
</dbReference>
<feature type="transmembrane region" description="Helical" evidence="1">
    <location>
        <begin position="24"/>
        <end position="41"/>
    </location>
</feature>
<accession>G5A649</accession>
<dbReference type="EMBL" id="JH159160">
    <property type="protein sequence ID" value="EGZ08804.1"/>
    <property type="molecule type" value="Genomic_DNA"/>
</dbReference>
<dbReference type="KEGG" id="psoj:PHYSODRAFT_288612"/>
<keyword evidence="1" id="KW-0472">Membrane</keyword>
<evidence type="ECO:0000313" key="2">
    <source>
        <dbReference type="EMBL" id="EGZ08804.1"/>
    </source>
</evidence>
<name>G5A649_PHYSP</name>
<proteinExistence type="predicted"/>
<organism evidence="2 3">
    <name type="scientific">Phytophthora sojae (strain P6497)</name>
    <name type="common">Soybean stem and root rot agent</name>
    <name type="synonym">Phytophthora megasperma f. sp. glycines</name>
    <dbReference type="NCBI Taxonomy" id="1094619"/>
    <lineage>
        <taxon>Eukaryota</taxon>
        <taxon>Sar</taxon>
        <taxon>Stramenopiles</taxon>
        <taxon>Oomycota</taxon>
        <taxon>Peronosporomycetes</taxon>
        <taxon>Peronosporales</taxon>
        <taxon>Peronosporaceae</taxon>
        <taxon>Phytophthora</taxon>
    </lineage>
</organism>
<feature type="transmembrane region" description="Helical" evidence="1">
    <location>
        <begin position="47"/>
        <end position="65"/>
    </location>
</feature>
<dbReference type="NCBIfam" id="TIGR01571">
    <property type="entry name" value="A_thal_Cys_rich"/>
    <property type="match status" value="1"/>
</dbReference>
<reference evidence="2 3" key="1">
    <citation type="journal article" date="2006" name="Science">
        <title>Phytophthora genome sequences uncover evolutionary origins and mechanisms of pathogenesis.</title>
        <authorList>
            <person name="Tyler B.M."/>
            <person name="Tripathy S."/>
            <person name="Zhang X."/>
            <person name="Dehal P."/>
            <person name="Jiang R.H."/>
            <person name="Aerts A."/>
            <person name="Arredondo F.D."/>
            <person name="Baxter L."/>
            <person name="Bensasson D."/>
            <person name="Beynon J.L."/>
            <person name="Chapman J."/>
            <person name="Damasceno C.M."/>
            <person name="Dorrance A.E."/>
            <person name="Dou D."/>
            <person name="Dickerman A.W."/>
            <person name="Dubchak I.L."/>
            <person name="Garbelotto M."/>
            <person name="Gijzen M."/>
            <person name="Gordon S.G."/>
            <person name="Govers F."/>
            <person name="Grunwald N.J."/>
            <person name="Huang W."/>
            <person name="Ivors K.L."/>
            <person name="Jones R.W."/>
            <person name="Kamoun S."/>
            <person name="Krampis K."/>
            <person name="Lamour K.H."/>
            <person name="Lee M.K."/>
            <person name="McDonald W.H."/>
            <person name="Medina M."/>
            <person name="Meijer H.J."/>
            <person name="Nordberg E.K."/>
            <person name="Maclean D.J."/>
            <person name="Ospina-Giraldo M.D."/>
            <person name="Morris P.F."/>
            <person name="Phuntumart V."/>
            <person name="Putnam N.H."/>
            <person name="Rash S."/>
            <person name="Rose J.K."/>
            <person name="Sakihama Y."/>
            <person name="Salamov A.A."/>
            <person name="Savidor A."/>
            <person name="Scheuring C.F."/>
            <person name="Smith B.M."/>
            <person name="Sobral B.W."/>
            <person name="Terry A."/>
            <person name="Torto-Alalibo T.A."/>
            <person name="Win J."/>
            <person name="Xu Z."/>
            <person name="Zhang H."/>
            <person name="Grigoriev I.V."/>
            <person name="Rokhsar D.S."/>
            <person name="Boore J.L."/>
        </authorList>
    </citation>
    <scope>NUCLEOTIDE SEQUENCE [LARGE SCALE GENOMIC DNA]</scope>
    <source>
        <strain evidence="2 3">P6497</strain>
    </source>
</reference>
<dbReference type="InParanoid" id="G5A649"/>
<dbReference type="GeneID" id="20640650"/>
<gene>
    <name evidence="2" type="ORF">PHYSODRAFT_288612</name>
</gene>
<dbReference type="OMA" id="MNITTIH"/>
<dbReference type="AlphaFoldDB" id="G5A649"/>
<evidence type="ECO:0000313" key="3">
    <source>
        <dbReference type="Proteomes" id="UP000002640"/>
    </source>
</evidence>
<dbReference type="InterPro" id="IPR006461">
    <property type="entry name" value="PLAC_motif_containing"/>
</dbReference>
<dbReference type="Proteomes" id="UP000002640">
    <property type="component" value="Unassembled WGS sequence"/>
</dbReference>
<protein>
    <submittedName>
        <fullName evidence="2">Uncharacterized protein</fullName>
    </submittedName>
</protein>
<keyword evidence="1" id="KW-1133">Transmembrane helix</keyword>
<dbReference type="Pfam" id="PF04749">
    <property type="entry name" value="PLAC8"/>
    <property type="match status" value="1"/>
</dbReference>
<keyword evidence="3" id="KW-1185">Reference proteome</keyword>
<keyword evidence="1" id="KW-0812">Transmembrane</keyword>
<sequence length="123" mass="12991">MAFVCPGVSVAQTTAQLGLVRFKLVLQVYVALCLLLLLTVAVDSAVLNLLCVVAAVAAASAVARLRMKMRVLFDIPGNAVLDVATTFVCTPCAVAQMASHAQAYQPGTCSFRARSTLEGYVRQ</sequence>
<evidence type="ECO:0000256" key="1">
    <source>
        <dbReference type="SAM" id="Phobius"/>
    </source>
</evidence>